<keyword evidence="2" id="KW-0496">Mitochondrion</keyword>
<geneLocation type="mitochondrion" evidence="2"/>
<sequence length="228" mass="25704">MRVMENRLYKLGTLALLPIPVLYVAPLWGIILGDAHVTKFLPAKGTRGGKGKNSRLAFEYGAKNRVLAFSLYNILTTAGIKCSYPRLRHRLPDKRTGKVYGSYSFKASASPYFTSLRKLFYVETKPHATKTIPKNIASVFTSWDLAWWIMDDGSWTGAGVDLNCHSFSLADQGILCRMLKRNFGILAHSKVTSDQNKFVIYIPAAQIDKLRELVLPYMLSDYLYKLGL</sequence>
<dbReference type="SUPFAM" id="SSF55608">
    <property type="entry name" value="Homing endonucleases"/>
    <property type="match status" value="1"/>
</dbReference>
<evidence type="ECO:0000259" key="1">
    <source>
        <dbReference type="Pfam" id="PF03161"/>
    </source>
</evidence>
<keyword evidence="2" id="KW-0540">Nuclease</keyword>
<accession>A0A4P8NPX5</accession>
<dbReference type="AlphaFoldDB" id="A0A4P8NPX5"/>
<dbReference type="Pfam" id="PF03161">
    <property type="entry name" value="LAGLIDADG_2"/>
    <property type="match status" value="1"/>
</dbReference>
<reference evidence="2" key="1">
    <citation type="journal article" date="2018" name="BMC Evol. Biol.">
        <title>The linear mitochondrial genome of the quarantine chytrid Synchytrium endobioticum; insights into the evolution and recent history of an obligate biotrophic plant pathogen.</title>
        <authorList>
            <person name="van de Vossenberg B.T.L.H."/>
            <person name="Brankovics B."/>
            <person name="Nguyen H.D.T."/>
            <person name="van Gent-Pelzer M.P.E."/>
            <person name="Smith D."/>
            <person name="Dadej K."/>
            <person name="Przetakiewicz J."/>
            <person name="Kreuze J.F."/>
            <person name="Boerma M."/>
            <person name="van Leeuwen G.C.M."/>
            <person name="Andre Levesque C."/>
            <person name="van der Lee T.A.J."/>
        </authorList>
    </citation>
    <scope>NUCLEOTIDE SEQUENCE</scope>
    <source>
        <strain evidence="2">CBS 809.83</strain>
    </source>
</reference>
<organism evidence="2">
    <name type="scientific">Powellomyces hirtus</name>
    <dbReference type="NCBI Taxonomy" id="109895"/>
    <lineage>
        <taxon>Eukaryota</taxon>
        <taxon>Fungi</taxon>
        <taxon>Fungi incertae sedis</taxon>
        <taxon>Chytridiomycota</taxon>
        <taxon>Chytridiomycota incertae sedis</taxon>
        <taxon>Chytridiomycetes</taxon>
        <taxon>Spizellomycetales</taxon>
        <taxon>Powellomycetaceae</taxon>
        <taxon>Powellomyces</taxon>
    </lineage>
</organism>
<proteinExistence type="predicted"/>
<gene>
    <name evidence="2" type="primary">iorf228</name>
</gene>
<keyword evidence="2" id="KW-0255">Endonuclease</keyword>
<dbReference type="EMBL" id="MK292693">
    <property type="protein sequence ID" value="QCQ69112.1"/>
    <property type="molecule type" value="Genomic_DNA"/>
</dbReference>
<protein>
    <submittedName>
        <fullName evidence="2">LAGLIDADG endonuclease</fullName>
    </submittedName>
</protein>
<keyword evidence="2" id="KW-0378">Hydrolase</keyword>
<dbReference type="GO" id="GO:0004519">
    <property type="term" value="F:endonuclease activity"/>
    <property type="evidence" value="ECO:0007669"/>
    <property type="project" value="UniProtKB-KW"/>
</dbReference>
<feature type="domain" description="Homing endonuclease LAGLIDADG" evidence="1">
    <location>
        <begin position="27"/>
        <end position="210"/>
    </location>
</feature>
<dbReference type="Gene3D" id="3.10.28.10">
    <property type="entry name" value="Homing endonucleases"/>
    <property type="match status" value="2"/>
</dbReference>
<dbReference type="InterPro" id="IPR027434">
    <property type="entry name" value="Homing_endonucl"/>
</dbReference>
<evidence type="ECO:0000313" key="2">
    <source>
        <dbReference type="EMBL" id="QCQ69112.1"/>
    </source>
</evidence>
<dbReference type="InterPro" id="IPR004860">
    <property type="entry name" value="LAGLIDADG_dom"/>
</dbReference>
<name>A0A4P8NPX5_9FUNG</name>